<evidence type="ECO:0000256" key="1">
    <source>
        <dbReference type="SAM" id="MobiDB-lite"/>
    </source>
</evidence>
<sequence length="225" mass="22812">MSDTQTTQAGGFTAHGDGRYRGDDGHGGELAGMALYVVRALAQVDQLLGLGEMQALHAGGGRRELSATVGHEGDFGLEVTCTLSSTGVEPAETTTQAVAATLGDELDHVMDQVSGIEMVAGCFVVSASGDLVADKVPGIDRDGLAGTGRRMKVAYDAFDRFLGTTSLVAGYAWVQLVSAPVGNGLAVAIADLGCSAEEIVSAIHVGGGVLSGVDLATFRTGVLAD</sequence>
<protein>
    <submittedName>
        <fullName evidence="2">Uncharacterized protein</fullName>
    </submittedName>
</protein>
<evidence type="ECO:0000313" key="3">
    <source>
        <dbReference type="Proteomes" id="UP000649289"/>
    </source>
</evidence>
<dbReference type="RefSeq" id="WP_191197677.1">
    <property type="nucleotide sequence ID" value="NZ_BAAAPA010000002.1"/>
</dbReference>
<evidence type="ECO:0000313" key="2">
    <source>
        <dbReference type="EMBL" id="MBD3913338.1"/>
    </source>
</evidence>
<feature type="region of interest" description="Disordered" evidence="1">
    <location>
        <begin position="1"/>
        <end position="23"/>
    </location>
</feature>
<feature type="compositionally biased region" description="Polar residues" evidence="1">
    <location>
        <begin position="1"/>
        <end position="10"/>
    </location>
</feature>
<dbReference type="Proteomes" id="UP000649289">
    <property type="component" value="Unassembled WGS sequence"/>
</dbReference>
<organism evidence="2 3">
    <name type="scientific">Nocardioides hwasunensis</name>
    <dbReference type="NCBI Taxonomy" id="397258"/>
    <lineage>
        <taxon>Bacteria</taxon>
        <taxon>Bacillati</taxon>
        <taxon>Actinomycetota</taxon>
        <taxon>Actinomycetes</taxon>
        <taxon>Propionibacteriales</taxon>
        <taxon>Nocardioidaceae</taxon>
        <taxon>Nocardioides</taxon>
    </lineage>
</organism>
<dbReference type="EMBL" id="JACXYY010000001">
    <property type="protein sequence ID" value="MBD3913338.1"/>
    <property type="molecule type" value="Genomic_DNA"/>
</dbReference>
<comment type="caution">
    <text evidence="2">The sequence shown here is derived from an EMBL/GenBank/DDBJ whole genome shotgun (WGS) entry which is preliminary data.</text>
</comment>
<accession>A0ABR8MBW0</accession>
<keyword evidence="3" id="KW-1185">Reference proteome</keyword>
<proteinExistence type="predicted"/>
<gene>
    <name evidence="2" type="ORF">IEZ25_01825</name>
</gene>
<name>A0ABR8MBW0_9ACTN</name>
<reference evidence="2 3" key="1">
    <citation type="submission" date="2020-09" db="EMBL/GenBank/DDBJ databases">
        <title>novel species in genus Nocardioides.</title>
        <authorList>
            <person name="Zhang G."/>
        </authorList>
    </citation>
    <scope>NUCLEOTIDE SEQUENCE [LARGE SCALE GENOMIC DNA]</scope>
    <source>
        <strain evidence="2 3">19197</strain>
    </source>
</reference>